<dbReference type="OrthoDB" id="5086884at2759"/>
<dbReference type="STRING" id="97359.A0A550BSX9"/>
<reference evidence="9 10" key="1">
    <citation type="journal article" date="2019" name="New Phytol.">
        <title>Comparative genomics reveals unique wood-decay strategies and fruiting body development in the Schizophyllaceae.</title>
        <authorList>
            <person name="Almasi E."/>
            <person name="Sahu N."/>
            <person name="Krizsan K."/>
            <person name="Balint B."/>
            <person name="Kovacs G.M."/>
            <person name="Kiss B."/>
            <person name="Cseklye J."/>
            <person name="Drula E."/>
            <person name="Henrissat B."/>
            <person name="Nagy I."/>
            <person name="Chovatia M."/>
            <person name="Adam C."/>
            <person name="LaButti K."/>
            <person name="Lipzen A."/>
            <person name="Riley R."/>
            <person name="Grigoriev I.V."/>
            <person name="Nagy L.G."/>
        </authorList>
    </citation>
    <scope>NUCLEOTIDE SEQUENCE [LARGE SCALE GENOMIC DNA]</scope>
    <source>
        <strain evidence="9 10">NL-1724</strain>
    </source>
</reference>
<evidence type="ECO:0000259" key="8">
    <source>
        <dbReference type="PROSITE" id="PS50850"/>
    </source>
</evidence>
<dbReference type="AlphaFoldDB" id="A0A550BSX9"/>
<dbReference type="PANTHER" id="PTHR42718:SF9">
    <property type="entry name" value="MAJOR FACILITATOR SUPERFAMILY MULTIDRUG TRANSPORTER MFSC"/>
    <property type="match status" value="1"/>
</dbReference>
<proteinExistence type="predicted"/>
<dbReference type="GO" id="GO:0016020">
    <property type="term" value="C:membrane"/>
    <property type="evidence" value="ECO:0007669"/>
    <property type="project" value="UniProtKB-SubCell"/>
</dbReference>
<feature type="transmembrane region" description="Helical" evidence="7">
    <location>
        <begin position="164"/>
        <end position="186"/>
    </location>
</feature>
<dbReference type="PROSITE" id="PS50850">
    <property type="entry name" value="MFS"/>
    <property type="match status" value="1"/>
</dbReference>
<feature type="transmembrane region" description="Helical" evidence="7">
    <location>
        <begin position="381"/>
        <end position="402"/>
    </location>
</feature>
<comment type="subcellular location">
    <subcellularLocation>
        <location evidence="1">Membrane</location>
        <topology evidence="1">Multi-pass membrane protein</topology>
    </subcellularLocation>
</comment>
<feature type="transmembrane region" description="Helical" evidence="7">
    <location>
        <begin position="230"/>
        <end position="249"/>
    </location>
</feature>
<dbReference type="SUPFAM" id="SSF103473">
    <property type="entry name" value="MFS general substrate transporter"/>
    <property type="match status" value="1"/>
</dbReference>
<feature type="domain" description="Major facilitator superfamily (MFS) profile" evidence="8">
    <location>
        <begin position="40"/>
        <end position="523"/>
    </location>
</feature>
<protein>
    <submittedName>
        <fullName evidence="9">Major facilitator superfamily domain-containing protein</fullName>
    </submittedName>
</protein>
<evidence type="ECO:0000256" key="3">
    <source>
        <dbReference type="ARBA" id="ARBA00022692"/>
    </source>
</evidence>
<keyword evidence="10" id="KW-1185">Reference proteome</keyword>
<feature type="region of interest" description="Disordered" evidence="6">
    <location>
        <begin position="523"/>
        <end position="548"/>
    </location>
</feature>
<dbReference type="Proteomes" id="UP000320762">
    <property type="component" value="Unassembled WGS sequence"/>
</dbReference>
<keyword evidence="2" id="KW-0813">Transport</keyword>
<feature type="compositionally biased region" description="Basic and acidic residues" evidence="6">
    <location>
        <begin position="523"/>
        <end position="535"/>
    </location>
</feature>
<dbReference type="InterPro" id="IPR011701">
    <property type="entry name" value="MFS"/>
</dbReference>
<dbReference type="InterPro" id="IPR036259">
    <property type="entry name" value="MFS_trans_sf"/>
</dbReference>
<feature type="transmembrane region" description="Helical" evidence="7">
    <location>
        <begin position="131"/>
        <end position="152"/>
    </location>
</feature>
<keyword evidence="3 7" id="KW-0812">Transmembrane</keyword>
<evidence type="ECO:0000256" key="6">
    <source>
        <dbReference type="SAM" id="MobiDB-lite"/>
    </source>
</evidence>
<feature type="transmembrane region" description="Helical" evidence="7">
    <location>
        <begin position="198"/>
        <end position="218"/>
    </location>
</feature>
<dbReference type="InterPro" id="IPR020846">
    <property type="entry name" value="MFS_dom"/>
</dbReference>
<evidence type="ECO:0000256" key="1">
    <source>
        <dbReference type="ARBA" id="ARBA00004141"/>
    </source>
</evidence>
<evidence type="ECO:0000313" key="10">
    <source>
        <dbReference type="Proteomes" id="UP000320762"/>
    </source>
</evidence>
<dbReference type="Pfam" id="PF07690">
    <property type="entry name" value="MFS_1"/>
    <property type="match status" value="2"/>
</dbReference>
<dbReference type="Gene3D" id="1.20.1250.20">
    <property type="entry name" value="MFS general substrate transporter like domains"/>
    <property type="match status" value="2"/>
</dbReference>
<dbReference type="EMBL" id="VDMD01000105">
    <property type="protein sequence ID" value="TRM55647.1"/>
    <property type="molecule type" value="Genomic_DNA"/>
</dbReference>
<gene>
    <name evidence="9" type="ORF">BD626DRAFT_416008</name>
</gene>
<dbReference type="GO" id="GO:0022857">
    <property type="term" value="F:transmembrane transporter activity"/>
    <property type="evidence" value="ECO:0007669"/>
    <property type="project" value="InterPro"/>
</dbReference>
<feature type="transmembrane region" description="Helical" evidence="7">
    <location>
        <begin position="76"/>
        <end position="94"/>
    </location>
</feature>
<feature type="transmembrane region" description="Helical" evidence="7">
    <location>
        <begin position="318"/>
        <end position="338"/>
    </location>
</feature>
<evidence type="ECO:0000256" key="7">
    <source>
        <dbReference type="SAM" id="Phobius"/>
    </source>
</evidence>
<feature type="transmembrane region" description="Helical" evidence="7">
    <location>
        <begin position="106"/>
        <end position="125"/>
    </location>
</feature>
<feature type="transmembrane region" description="Helical" evidence="7">
    <location>
        <begin position="447"/>
        <end position="469"/>
    </location>
</feature>
<evidence type="ECO:0000256" key="2">
    <source>
        <dbReference type="ARBA" id="ARBA00022448"/>
    </source>
</evidence>
<evidence type="ECO:0000313" key="9">
    <source>
        <dbReference type="EMBL" id="TRM55647.1"/>
    </source>
</evidence>
<feature type="transmembrane region" description="Helical" evidence="7">
    <location>
        <begin position="408"/>
        <end position="435"/>
    </location>
</feature>
<name>A0A550BSX9_9AGAR</name>
<feature type="transmembrane region" description="Helical" evidence="7">
    <location>
        <begin position="261"/>
        <end position="282"/>
    </location>
</feature>
<comment type="caution">
    <text evidence="9">The sequence shown here is derived from an EMBL/GenBank/DDBJ whole genome shotgun (WGS) entry which is preliminary data.</text>
</comment>
<accession>A0A550BSX9</accession>
<organism evidence="9 10">
    <name type="scientific">Schizophyllum amplum</name>
    <dbReference type="NCBI Taxonomy" id="97359"/>
    <lineage>
        <taxon>Eukaryota</taxon>
        <taxon>Fungi</taxon>
        <taxon>Dikarya</taxon>
        <taxon>Basidiomycota</taxon>
        <taxon>Agaricomycotina</taxon>
        <taxon>Agaricomycetes</taxon>
        <taxon>Agaricomycetidae</taxon>
        <taxon>Agaricales</taxon>
        <taxon>Schizophyllaceae</taxon>
        <taxon>Schizophyllum</taxon>
    </lineage>
</organism>
<evidence type="ECO:0000256" key="5">
    <source>
        <dbReference type="ARBA" id="ARBA00023136"/>
    </source>
</evidence>
<dbReference type="PANTHER" id="PTHR42718">
    <property type="entry name" value="MAJOR FACILITATOR SUPERFAMILY MULTIDRUG TRANSPORTER MFSC"/>
    <property type="match status" value="1"/>
</dbReference>
<keyword evidence="4 7" id="KW-1133">Transmembrane helix</keyword>
<sequence>MSGPTGVSEPEQDNALEKQRTPAADDVPLVVPSLARCIMLTAVCTTAMAVNISNTTAVSIALPTIGRDFGIQQDQLQWITNAYALSSGCLLLTFGRIADVYGRKKTFLGGALWLFAFTLACGFVNDFLTLAVLRGLQGVGSSATIPAALGILAHAFPPSKARSLAFATFGAGAPVGGVLGFIIAGALTQYTSDTWRAVFYFCAALAGSCFVGGLFVIGPDPPSQEKDKRVDWLGSFLVTAGLTFILFILGQGEVAKPKQWGSPYIIVLLILGVFFIAVFMVWQSYLERLQDTPNVPYSIWTPPPLMRPSLFARARGRYGVQMAIAFLNWCAFLSWQFWAQLFYQEYQGYGPMLAAVRFIPMFVTGVLCNVFVATFVAHVSIVYLMAFGTLITSIASLLFAVIDPNATYWAFGFPAAITSVFGADFVFAGGSIFIAKLSRPHEQSVSGGLYNTMIQLGTSIGIAVSTVVYDNVQEMSTNKGRAPREAELDAYHAASWTAFAFGILASLLAVVFLRGVGVVGHKENKTEEEKDEERTAVISTGDGVRDKV</sequence>
<feature type="transmembrane region" description="Helical" evidence="7">
    <location>
        <begin position="493"/>
        <end position="513"/>
    </location>
</feature>
<keyword evidence="5 7" id="KW-0472">Membrane</keyword>
<evidence type="ECO:0000256" key="4">
    <source>
        <dbReference type="ARBA" id="ARBA00022989"/>
    </source>
</evidence>
<feature type="transmembrane region" description="Helical" evidence="7">
    <location>
        <begin position="358"/>
        <end position="376"/>
    </location>
</feature>